<organism evidence="2 3">
    <name type="scientific">Nitrosomonas oligotropha</name>
    <dbReference type="NCBI Taxonomy" id="42354"/>
    <lineage>
        <taxon>Bacteria</taxon>
        <taxon>Pseudomonadati</taxon>
        <taxon>Pseudomonadota</taxon>
        <taxon>Betaproteobacteria</taxon>
        <taxon>Nitrosomonadales</taxon>
        <taxon>Nitrosomonadaceae</taxon>
        <taxon>Nitrosomonas</taxon>
    </lineage>
</organism>
<proteinExistence type="predicted"/>
<dbReference type="STRING" id="42354.SAMN05216333_1472"/>
<protein>
    <submittedName>
        <fullName evidence="2">Glycosyltransferase involved in cell wall bisynthesis</fullName>
    </submittedName>
</protein>
<accession>A0A1H8V6W9</accession>
<dbReference type="PANTHER" id="PTHR12526">
    <property type="entry name" value="GLYCOSYLTRANSFERASE"/>
    <property type="match status" value="1"/>
</dbReference>
<dbReference type="EMBL" id="FODO01000047">
    <property type="protein sequence ID" value="SEP11156.1"/>
    <property type="molecule type" value="Genomic_DNA"/>
</dbReference>
<dbReference type="Pfam" id="PF00534">
    <property type="entry name" value="Glycos_transf_1"/>
    <property type="match status" value="1"/>
</dbReference>
<gene>
    <name evidence="2" type="ORF">SAMN05216333_1472</name>
</gene>
<keyword evidence="3" id="KW-1185">Reference proteome</keyword>
<dbReference type="SUPFAM" id="SSF53756">
    <property type="entry name" value="UDP-Glycosyltransferase/glycogen phosphorylase"/>
    <property type="match status" value="1"/>
</dbReference>
<dbReference type="Proteomes" id="UP000198814">
    <property type="component" value="Unassembled WGS sequence"/>
</dbReference>
<dbReference type="PANTHER" id="PTHR12526:SF638">
    <property type="entry name" value="SPORE COAT PROTEIN SA"/>
    <property type="match status" value="1"/>
</dbReference>
<name>A0A1H8V6W9_9PROT</name>
<evidence type="ECO:0000313" key="3">
    <source>
        <dbReference type="Proteomes" id="UP000198814"/>
    </source>
</evidence>
<sequence>MNSTVFTVMLLGPSLNAVSGVSTHLNQLFHSSLANEFNLIHFQVGSEGQKESAVSKSKRFLFSPIQFFWQLIWKKPHIIHLNTSLVPKSFWRDIAYLFVARIMGKKIVYQVHGGALPQFFFANNKLLTGLLKLILSSTDVVVLLAQEELHAYRNFKPSLHLELIPNAIEIDADPQWKKIPTSRDQLLRLVYVGRLAENKGIFEIVEALRIVLSHNRNIELVVAGSGPEEDKLRIHVKDLGLSNHVSFVGAVFGEEKKHVWEQADLFIFPTYHEGLPYTLLESMAARTPPVVCPVGAIPDVIENRVHGVFVPSRNPEALAVAIERLDSDRALICSMGEAGRQRIENYYTIARLAGDFRRVYYDLLS</sequence>
<dbReference type="InterPro" id="IPR001296">
    <property type="entry name" value="Glyco_trans_1"/>
</dbReference>
<evidence type="ECO:0000313" key="2">
    <source>
        <dbReference type="EMBL" id="SEP11156.1"/>
    </source>
</evidence>
<feature type="domain" description="Glycosyl transferase family 1" evidence="1">
    <location>
        <begin position="175"/>
        <end position="342"/>
    </location>
</feature>
<dbReference type="GO" id="GO:0016757">
    <property type="term" value="F:glycosyltransferase activity"/>
    <property type="evidence" value="ECO:0007669"/>
    <property type="project" value="InterPro"/>
</dbReference>
<dbReference type="AlphaFoldDB" id="A0A1H8V6W9"/>
<dbReference type="RefSeq" id="WP_090449369.1">
    <property type="nucleotide sequence ID" value="NZ_FODO01000047.1"/>
</dbReference>
<reference evidence="3" key="1">
    <citation type="submission" date="2016-10" db="EMBL/GenBank/DDBJ databases">
        <authorList>
            <person name="Varghese N."/>
            <person name="Submissions S."/>
        </authorList>
    </citation>
    <scope>NUCLEOTIDE SEQUENCE [LARGE SCALE GENOMIC DNA]</scope>
    <source>
        <strain evidence="3">Nm76</strain>
    </source>
</reference>
<dbReference type="Gene3D" id="3.40.50.2000">
    <property type="entry name" value="Glycogen Phosphorylase B"/>
    <property type="match status" value="2"/>
</dbReference>
<keyword evidence="2" id="KW-0808">Transferase</keyword>
<evidence type="ECO:0000259" key="1">
    <source>
        <dbReference type="Pfam" id="PF00534"/>
    </source>
</evidence>